<evidence type="ECO:0000256" key="7">
    <source>
        <dbReference type="PROSITE-ProRule" id="PRU00221"/>
    </source>
</evidence>
<evidence type="ECO:0000256" key="6">
    <source>
        <dbReference type="ARBA" id="ARBA00043913"/>
    </source>
</evidence>
<reference evidence="8" key="1">
    <citation type="submission" date="2016-11" db="EMBL/GenBank/DDBJ databases">
        <title>The genome sequence of Colletotrichum cuscutae.</title>
        <authorList>
            <person name="Baroncelli R."/>
        </authorList>
    </citation>
    <scope>NUCLEOTIDE SEQUENCE</scope>
    <source>
        <strain evidence="8">IMI 304802</strain>
    </source>
</reference>
<dbReference type="PANTHER" id="PTHR22847">
    <property type="entry name" value="WD40 REPEAT PROTEIN"/>
    <property type="match status" value="1"/>
</dbReference>
<keyword evidence="3" id="KW-0175">Coiled coil</keyword>
<gene>
    <name evidence="8" type="ORF">CCUS01_07616</name>
</gene>
<comment type="similarity">
    <text evidence="4">Belongs to the WD repeat MDV1/CAF4 family.</text>
</comment>
<keyword evidence="2" id="KW-0677">Repeat</keyword>
<keyword evidence="1 7" id="KW-0853">WD repeat</keyword>
<dbReference type="InterPro" id="IPR011047">
    <property type="entry name" value="Quinoprotein_ADH-like_sf"/>
</dbReference>
<evidence type="ECO:0000256" key="3">
    <source>
        <dbReference type="ARBA" id="ARBA00023054"/>
    </source>
</evidence>
<accession>A0AAI9UVY2</accession>
<keyword evidence="9" id="KW-1185">Reference proteome</keyword>
<dbReference type="PANTHER" id="PTHR22847:SF637">
    <property type="entry name" value="WD REPEAT DOMAIN 5B"/>
    <property type="match status" value="1"/>
</dbReference>
<name>A0AAI9UVY2_9PEZI</name>
<dbReference type="PROSITE" id="PS50082">
    <property type="entry name" value="WD_REPEATS_2"/>
    <property type="match status" value="2"/>
</dbReference>
<dbReference type="Pfam" id="PF00400">
    <property type="entry name" value="WD40"/>
    <property type="match status" value="1"/>
</dbReference>
<protein>
    <recommendedName>
        <fullName evidence="5">Mitochondrial division protein 1</fullName>
    </recommendedName>
</protein>
<dbReference type="AlphaFoldDB" id="A0AAI9UVY2"/>
<dbReference type="Gene3D" id="2.130.10.10">
    <property type="entry name" value="YVTN repeat-like/Quinoprotein amine dehydrogenase"/>
    <property type="match status" value="1"/>
</dbReference>
<dbReference type="InterPro" id="IPR001680">
    <property type="entry name" value="WD40_rpt"/>
</dbReference>
<organism evidence="8 9">
    <name type="scientific">Colletotrichum cuscutae</name>
    <dbReference type="NCBI Taxonomy" id="1209917"/>
    <lineage>
        <taxon>Eukaryota</taxon>
        <taxon>Fungi</taxon>
        <taxon>Dikarya</taxon>
        <taxon>Ascomycota</taxon>
        <taxon>Pezizomycotina</taxon>
        <taxon>Sordariomycetes</taxon>
        <taxon>Hypocreomycetidae</taxon>
        <taxon>Glomerellales</taxon>
        <taxon>Glomerellaceae</taxon>
        <taxon>Colletotrichum</taxon>
        <taxon>Colletotrichum acutatum species complex</taxon>
    </lineage>
</organism>
<feature type="repeat" description="WD" evidence="7">
    <location>
        <begin position="147"/>
        <end position="181"/>
    </location>
</feature>
<proteinExistence type="inferred from homology"/>
<dbReference type="Proteomes" id="UP001239213">
    <property type="component" value="Unassembled WGS sequence"/>
</dbReference>
<dbReference type="InterPro" id="IPR015943">
    <property type="entry name" value="WD40/YVTN_repeat-like_dom_sf"/>
</dbReference>
<dbReference type="GO" id="GO:1990234">
    <property type="term" value="C:transferase complex"/>
    <property type="evidence" value="ECO:0007669"/>
    <property type="project" value="UniProtKB-ARBA"/>
</dbReference>
<evidence type="ECO:0000256" key="4">
    <source>
        <dbReference type="ARBA" id="ARBA00038415"/>
    </source>
</evidence>
<dbReference type="SUPFAM" id="SSF50998">
    <property type="entry name" value="Quinoprotein alcohol dehydrogenase-like"/>
    <property type="match status" value="1"/>
</dbReference>
<comment type="function">
    <text evidence="6">Involved in mitochondrial fission. Acts as an adapter protein required to form mitochondrial fission complexes. Formation of these complexes is required to promote constriction and fission of the mitochondrial compartment at a late step in mitochondrial division.</text>
</comment>
<dbReference type="EMBL" id="MPDP01000262">
    <property type="protein sequence ID" value="KAK1465498.1"/>
    <property type="molecule type" value="Genomic_DNA"/>
</dbReference>
<sequence>MSKDHQKLASASSSGQVTVWETKTGAHTQLFGANSADAKGDNISDDIDDETGGRVENIMSLAFRNSFQLACGGWGTIRIFNTYDGTIAQENYEADESVELMEFSTDGQWLAYKICSGRDRHYSLRCWNTATGKRFSLSVPDPSVMDILSLSFSMDGQMLVSTSWGKFIYLWDVKTGHCIRQLEIHGASGIQASFDAGIERRLNTQFGSLTIEDPGSGCLGPDNLNAKICGYGFSFEPDWLVLDGRRLLWIPPDYRTTIYSRQLTPIINESAIIWISRTGRLVRLYFPPRH</sequence>
<comment type="caution">
    <text evidence="8">The sequence shown here is derived from an EMBL/GenBank/DDBJ whole genome shotgun (WGS) entry which is preliminary data.</text>
</comment>
<evidence type="ECO:0000256" key="1">
    <source>
        <dbReference type="ARBA" id="ARBA00022574"/>
    </source>
</evidence>
<feature type="repeat" description="WD" evidence="7">
    <location>
        <begin position="1"/>
        <end position="30"/>
    </location>
</feature>
<evidence type="ECO:0000256" key="2">
    <source>
        <dbReference type="ARBA" id="ARBA00022737"/>
    </source>
</evidence>
<evidence type="ECO:0000256" key="5">
    <source>
        <dbReference type="ARBA" id="ARBA00039789"/>
    </source>
</evidence>
<evidence type="ECO:0000313" key="8">
    <source>
        <dbReference type="EMBL" id="KAK1465498.1"/>
    </source>
</evidence>
<evidence type="ECO:0000313" key="9">
    <source>
        <dbReference type="Proteomes" id="UP001239213"/>
    </source>
</evidence>